<dbReference type="Proteomes" id="UP001287356">
    <property type="component" value="Unassembled WGS sequence"/>
</dbReference>
<organism evidence="2 3">
    <name type="scientific">Lasiosphaeria ovina</name>
    <dbReference type="NCBI Taxonomy" id="92902"/>
    <lineage>
        <taxon>Eukaryota</taxon>
        <taxon>Fungi</taxon>
        <taxon>Dikarya</taxon>
        <taxon>Ascomycota</taxon>
        <taxon>Pezizomycotina</taxon>
        <taxon>Sordariomycetes</taxon>
        <taxon>Sordariomycetidae</taxon>
        <taxon>Sordariales</taxon>
        <taxon>Lasiosphaeriaceae</taxon>
        <taxon>Lasiosphaeria</taxon>
    </lineage>
</organism>
<proteinExistence type="predicted"/>
<evidence type="ECO:0000313" key="3">
    <source>
        <dbReference type="Proteomes" id="UP001287356"/>
    </source>
</evidence>
<accession>A0AAE0JT67</accession>
<protein>
    <submittedName>
        <fullName evidence="2">Uncharacterized protein</fullName>
    </submittedName>
</protein>
<dbReference type="AlphaFoldDB" id="A0AAE0JT67"/>
<feature type="region of interest" description="Disordered" evidence="1">
    <location>
        <begin position="1"/>
        <end position="37"/>
    </location>
</feature>
<evidence type="ECO:0000256" key="1">
    <source>
        <dbReference type="SAM" id="MobiDB-lite"/>
    </source>
</evidence>
<gene>
    <name evidence="2" type="ORF">B0T24DRAFT_641625</name>
</gene>
<evidence type="ECO:0000313" key="2">
    <source>
        <dbReference type="EMBL" id="KAK3361441.1"/>
    </source>
</evidence>
<sequence length="68" mass="7182">MPTVEAPKQQVPMEAAAAEATAPGQIITRQPKSEPLPQIENEASLRGGGMNVGCTCCDGTCSFHRYCC</sequence>
<comment type="caution">
    <text evidence="2">The sequence shown here is derived from an EMBL/GenBank/DDBJ whole genome shotgun (WGS) entry which is preliminary data.</text>
</comment>
<keyword evidence="3" id="KW-1185">Reference proteome</keyword>
<reference evidence="2" key="1">
    <citation type="journal article" date="2023" name="Mol. Phylogenet. Evol.">
        <title>Genome-scale phylogeny and comparative genomics of the fungal order Sordariales.</title>
        <authorList>
            <person name="Hensen N."/>
            <person name="Bonometti L."/>
            <person name="Westerberg I."/>
            <person name="Brannstrom I.O."/>
            <person name="Guillou S."/>
            <person name="Cros-Aarteil S."/>
            <person name="Calhoun S."/>
            <person name="Haridas S."/>
            <person name="Kuo A."/>
            <person name="Mondo S."/>
            <person name="Pangilinan J."/>
            <person name="Riley R."/>
            <person name="LaButti K."/>
            <person name="Andreopoulos B."/>
            <person name="Lipzen A."/>
            <person name="Chen C."/>
            <person name="Yan M."/>
            <person name="Daum C."/>
            <person name="Ng V."/>
            <person name="Clum A."/>
            <person name="Steindorff A."/>
            <person name="Ohm R.A."/>
            <person name="Martin F."/>
            <person name="Silar P."/>
            <person name="Natvig D.O."/>
            <person name="Lalanne C."/>
            <person name="Gautier V."/>
            <person name="Ament-Velasquez S.L."/>
            <person name="Kruys A."/>
            <person name="Hutchinson M.I."/>
            <person name="Powell A.J."/>
            <person name="Barry K."/>
            <person name="Miller A.N."/>
            <person name="Grigoriev I.V."/>
            <person name="Debuchy R."/>
            <person name="Gladieux P."/>
            <person name="Hiltunen Thoren M."/>
            <person name="Johannesson H."/>
        </authorList>
    </citation>
    <scope>NUCLEOTIDE SEQUENCE</scope>
    <source>
        <strain evidence="2">CBS 958.72</strain>
    </source>
</reference>
<dbReference type="EMBL" id="JAULSN010000011">
    <property type="protein sequence ID" value="KAK3361441.1"/>
    <property type="molecule type" value="Genomic_DNA"/>
</dbReference>
<reference evidence="2" key="2">
    <citation type="submission" date="2023-06" db="EMBL/GenBank/DDBJ databases">
        <authorList>
            <consortium name="Lawrence Berkeley National Laboratory"/>
            <person name="Haridas S."/>
            <person name="Hensen N."/>
            <person name="Bonometti L."/>
            <person name="Westerberg I."/>
            <person name="Brannstrom I.O."/>
            <person name="Guillou S."/>
            <person name="Cros-Aarteil S."/>
            <person name="Calhoun S."/>
            <person name="Kuo A."/>
            <person name="Mondo S."/>
            <person name="Pangilinan J."/>
            <person name="Riley R."/>
            <person name="Labutti K."/>
            <person name="Andreopoulos B."/>
            <person name="Lipzen A."/>
            <person name="Chen C."/>
            <person name="Yanf M."/>
            <person name="Daum C."/>
            <person name="Ng V."/>
            <person name="Clum A."/>
            <person name="Steindorff A."/>
            <person name="Ohm R."/>
            <person name="Martin F."/>
            <person name="Silar P."/>
            <person name="Natvig D."/>
            <person name="Lalanne C."/>
            <person name="Gautier V."/>
            <person name="Ament-Velasquez S.L."/>
            <person name="Kruys A."/>
            <person name="Hutchinson M.I."/>
            <person name="Powell A.J."/>
            <person name="Barry K."/>
            <person name="Miller A.N."/>
            <person name="Grigoriev I.V."/>
            <person name="Debuchy R."/>
            <person name="Gladieux P."/>
            <person name="Thoren M.H."/>
            <person name="Johannesson H."/>
        </authorList>
    </citation>
    <scope>NUCLEOTIDE SEQUENCE</scope>
    <source>
        <strain evidence="2">CBS 958.72</strain>
    </source>
</reference>
<name>A0AAE0JT67_9PEZI</name>